<comment type="caution">
    <text evidence="1">The sequence shown here is derived from an EMBL/GenBank/DDBJ whole genome shotgun (WGS) entry which is preliminary data.</text>
</comment>
<dbReference type="EMBL" id="AMFJ01000116">
    <property type="protein sequence ID" value="EKE29704.1"/>
    <property type="molecule type" value="Genomic_DNA"/>
</dbReference>
<proteinExistence type="predicted"/>
<name>K2GH21_9BACT</name>
<sequence length="36" mass="4431">MIREFSKNQVLVKFSDNEWKALQNLIKFKNHLYYGK</sequence>
<protein>
    <submittedName>
        <fullName evidence="1">Uncharacterized protein</fullName>
    </submittedName>
</protein>
<accession>K2GH21</accession>
<gene>
    <name evidence="1" type="ORF">ACD_2C00116G0002</name>
</gene>
<dbReference type="AlphaFoldDB" id="K2GH21"/>
<reference evidence="1" key="1">
    <citation type="journal article" date="2012" name="Science">
        <title>Fermentation, hydrogen, and sulfur metabolism in multiple uncultivated bacterial phyla.</title>
        <authorList>
            <person name="Wrighton K.C."/>
            <person name="Thomas B.C."/>
            <person name="Sharon I."/>
            <person name="Miller C.S."/>
            <person name="Castelle C.J."/>
            <person name="VerBerkmoes N.C."/>
            <person name="Wilkins M.J."/>
            <person name="Hettich R.L."/>
            <person name="Lipton M.S."/>
            <person name="Williams K.H."/>
            <person name="Long P.E."/>
            <person name="Banfield J.F."/>
        </authorList>
    </citation>
    <scope>NUCLEOTIDE SEQUENCE [LARGE SCALE GENOMIC DNA]</scope>
</reference>
<evidence type="ECO:0000313" key="1">
    <source>
        <dbReference type="EMBL" id="EKE29704.1"/>
    </source>
</evidence>
<organism evidence="1">
    <name type="scientific">uncultured bacterium</name>
    <name type="common">gcode 4</name>
    <dbReference type="NCBI Taxonomy" id="1234023"/>
    <lineage>
        <taxon>Bacteria</taxon>
        <taxon>environmental samples</taxon>
    </lineage>
</organism>